<organism evidence="2">
    <name type="scientific">Babesia bovis</name>
    <dbReference type="NCBI Taxonomy" id="5865"/>
    <lineage>
        <taxon>Eukaryota</taxon>
        <taxon>Sar</taxon>
        <taxon>Alveolata</taxon>
        <taxon>Apicomplexa</taxon>
        <taxon>Aconoidasida</taxon>
        <taxon>Piroplasmida</taxon>
        <taxon>Babesiidae</taxon>
        <taxon>Babesia</taxon>
    </lineage>
</organism>
<feature type="compositionally biased region" description="Polar residues" evidence="1">
    <location>
        <begin position="233"/>
        <end position="249"/>
    </location>
</feature>
<reference evidence="2" key="1">
    <citation type="journal article" date="2014" name="BMC Genomics">
        <title>The Babesia bovis gene and promoter model: an update from full-length EST analysis.</title>
        <authorList>
            <person name="Yamagishi J."/>
            <person name="Wakaguri H."/>
            <person name="Yokoyama N."/>
            <person name="Yamashita R."/>
            <person name="Suzuki Y."/>
            <person name="Xuan X."/>
            <person name="Igarashi I."/>
        </authorList>
    </citation>
    <scope>NUCLEOTIDE SEQUENCE</scope>
    <source>
        <strain evidence="2">Texas</strain>
    </source>
</reference>
<feature type="region of interest" description="Disordered" evidence="1">
    <location>
        <begin position="1"/>
        <end position="340"/>
    </location>
</feature>
<feature type="compositionally biased region" description="Basic and acidic residues" evidence="1">
    <location>
        <begin position="192"/>
        <end position="214"/>
    </location>
</feature>
<feature type="compositionally biased region" description="Basic and acidic residues" evidence="1">
    <location>
        <begin position="37"/>
        <end position="60"/>
    </location>
</feature>
<name>S6BJ07_BABBO</name>
<feature type="compositionally biased region" description="Polar residues" evidence="1">
    <location>
        <begin position="90"/>
        <end position="101"/>
    </location>
</feature>
<dbReference type="EMBL" id="AK442435">
    <property type="protein sequence ID" value="BAN66229.1"/>
    <property type="molecule type" value="mRNA"/>
</dbReference>
<protein>
    <submittedName>
        <fullName evidence="2">Uncharacterized protein</fullName>
    </submittedName>
</protein>
<evidence type="ECO:0000313" key="2">
    <source>
        <dbReference type="EMBL" id="BAN66229.1"/>
    </source>
</evidence>
<feature type="compositionally biased region" description="Polar residues" evidence="1">
    <location>
        <begin position="27"/>
        <end position="36"/>
    </location>
</feature>
<evidence type="ECO:0000256" key="1">
    <source>
        <dbReference type="SAM" id="MobiDB-lite"/>
    </source>
</evidence>
<dbReference type="AlphaFoldDB" id="S6BJ07"/>
<gene>
    <name evidence="2" type="primary">BBOV_IV011020</name>
</gene>
<feature type="compositionally biased region" description="Basic and acidic residues" evidence="1">
    <location>
        <begin position="326"/>
        <end position="340"/>
    </location>
</feature>
<feature type="compositionally biased region" description="Basic and acidic residues" evidence="1">
    <location>
        <begin position="146"/>
        <end position="156"/>
    </location>
</feature>
<proteinExistence type="evidence at transcript level"/>
<sequence length="340" mass="38313">MPSNKSYVSKSEENRASQHGMKKRGMNRQQESSQNGIHHDHSASIKKSDSGSYSKSDKKLTGKSSVVGVSKPEVKTVLPIHRPTVIAYSQAASSPTPQRRPSINAKAASPPRMDSYASVAKGSTSTTPEPAPPRPTIVNERPRRRMEHEPDDKDLVRIMMRMHRMRFRDFKRNEDLNNNSRVISQQSSLKEQQNESQKEQKTETPHVNVKDQRNDVAVNAQYRSALSQPPKRSFNSSTESNLSTKSQESGKAGVGVSNGRDKAGSETVSDEQPTTTTTRQRRAEASRNHFASSRRKATGDRQANEEDERNYNYGKYRNRVHPPNVTKREFKKEERVAQAE</sequence>
<dbReference type="VEuPathDB" id="PiroplasmaDB:BBOV_IV011020"/>
<accession>S6BJ07</accession>